<dbReference type="GO" id="GO:0030246">
    <property type="term" value="F:carbohydrate binding"/>
    <property type="evidence" value="ECO:0007669"/>
    <property type="project" value="UniProtKB-KW"/>
</dbReference>
<dbReference type="Gene3D" id="1.10.510.10">
    <property type="entry name" value="Transferase(Phosphotransferase) domain 1"/>
    <property type="match status" value="1"/>
</dbReference>
<evidence type="ECO:0000259" key="22">
    <source>
        <dbReference type="PROSITE" id="PS50011"/>
    </source>
</evidence>
<dbReference type="GeneID" id="116201955"/>
<evidence type="ECO:0000256" key="8">
    <source>
        <dbReference type="ARBA" id="ARBA00022734"/>
    </source>
</evidence>
<dbReference type="PROSITE" id="PS50948">
    <property type="entry name" value="PAN"/>
    <property type="match status" value="1"/>
</dbReference>
<keyword evidence="8" id="KW-0430">Lectin</keyword>
<keyword evidence="25" id="KW-1185">Reference proteome</keyword>
<keyword evidence="5 19" id="KW-0808">Transferase</keyword>
<dbReference type="InterPro" id="IPR036426">
    <property type="entry name" value="Bulb-type_lectin_dom_sf"/>
</dbReference>
<dbReference type="AlphaFoldDB" id="A0A6P8D703"/>
<dbReference type="FunFam" id="3.30.200.20:FF:000195">
    <property type="entry name" value="G-type lectin S-receptor-like serine/threonine-protein kinase"/>
    <property type="match status" value="1"/>
</dbReference>
<dbReference type="GO" id="GO:0005886">
    <property type="term" value="C:plasma membrane"/>
    <property type="evidence" value="ECO:0007669"/>
    <property type="project" value="UniProtKB-SubCell"/>
</dbReference>
<dbReference type="Pfam" id="PF08276">
    <property type="entry name" value="PAN_2"/>
    <property type="match status" value="1"/>
</dbReference>
<dbReference type="PANTHER" id="PTHR27002:SF827">
    <property type="entry name" value="RECEPTOR-LIKE SERINE_THREONINE-PROTEIN KINASE"/>
    <property type="match status" value="1"/>
</dbReference>
<evidence type="ECO:0000256" key="12">
    <source>
        <dbReference type="ARBA" id="ARBA00022989"/>
    </source>
</evidence>
<dbReference type="InterPro" id="IPR000719">
    <property type="entry name" value="Prot_kinase_dom"/>
</dbReference>
<dbReference type="InterPro" id="IPR024171">
    <property type="entry name" value="SRK-like_kinase"/>
</dbReference>
<dbReference type="OrthoDB" id="4062651at2759"/>
<keyword evidence="14" id="KW-1015">Disulfide bond</keyword>
<evidence type="ECO:0000256" key="21">
    <source>
        <dbReference type="SAM" id="SignalP"/>
    </source>
</evidence>
<gene>
    <name evidence="26" type="primary">LOC116201955</name>
</gene>
<evidence type="ECO:0000313" key="25">
    <source>
        <dbReference type="Proteomes" id="UP000515151"/>
    </source>
</evidence>
<keyword evidence="16" id="KW-0325">Glycoprotein</keyword>
<dbReference type="Proteomes" id="UP000515151">
    <property type="component" value="Chromosome 3"/>
</dbReference>
<comment type="similarity">
    <text evidence="19">Belongs to the protein kinase superfamily. Ser/Thr protein kinase family.</text>
</comment>
<comment type="catalytic activity">
    <reaction evidence="17 19">
        <text>L-threonyl-[protein] + ATP = O-phospho-L-threonyl-[protein] + ADP + H(+)</text>
        <dbReference type="Rhea" id="RHEA:46608"/>
        <dbReference type="Rhea" id="RHEA-COMP:11060"/>
        <dbReference type="Rhea" id="RHEA-COMP:11605"/>
        <dbReference type="ChEBI" id="CHEBI:15378"/>
        <dbReference type="ChEBI" id="CHEBI:30013"/>
        <dbReference type="ChEBI" id="CHEBI:30616"/>
        <dbReference type="ChEBI" id="CHEBI:61977"/>
        <dbReference type="ChEBI" id="CHEBI:456216"/>
        <dbReference type="EC" id="2.7.11.1"/>
    </reaction>
</comment>
<evidence type="ECO:0000256" key="18">
    <source>
        <dbReference type="ARBA" id="ARBA00048679"/>
    </source>
</evidence>
<dbReference type="SUPFAM" id="SSF51110">
    <property type="entry name" value="alpha-D-mannose-specific plant lectins"/>
    <property type="match status" value="1"/>
</dbReference>
<reference evidence="25" key="1">
    <citation type="journal article" date="2020" name="Plant Biotechnol. J.">
        <title>The pomegranate (Punica granatum L.) draft genome dissects genetic divergence between soft- and hard-seeded cultivars.</title>
        <authorList>
            <person name="Luo X."/>
            <person name="Li H."/>
            <person name="Wu Z."/>
            <person name="Yao W."/>
            <person name="Zhao P."/>
            <person name="Cao D."/>
            <person name="Yu H."/>
            <person name="Li K."/>
            <person name="Poudel K."/>
            <person name="Zhao D."/>
            <person name="Zhang F."/>
            <person name="Xia X."/>
            <person name="Chen L."/>
            <person name="Wang Q."/>
            <person name="Jing D."/>
            <person name="Cao S."/>
        </authorList>
    </citation>
    <scope>NUCLEOTIDE SEQUENCE [LARGE SCALE GENOMIC DNA]</scope>
    <source>
        <strain evidence="25">cv. Tunisia</strain>
    </source>
</reference>
<dbReference type="PANTHER" id="PTHR27002">
    <property type="entry name" value="RECEPTOR-LIKE SERINE/THREONINE-PROTEIN KINASE SD1-8"/>
    <property type="match status" value="1"/>
</dbReference>
<evidence type="ECO:0000256" key="10">
    <source>
        <dbReference type="ARBA" id="ARBA00022777"/>
    </source>
</evidence>
<dbReference type="PROSITE" id="PS50011">
    <property type="entry name" value="PROTEIN_KINASE_DOM"/>
    <property type="match status" value="1"/>
</dbReference>
<proteinExistence type="inferred from homology"/>
<dbReference type="Pfam" id="PF07714">
    <property type="entry name" value="PK_Tyr_Ser-Thr"/>
    <property type="match status" value="1"/>
</dbReference>
<evidence type="ECO:0000256" key="19">
    <source>
        <dbReference type="PIRNR" id="PIRNR000641"/>
    </source>
</evidence>
<keyword evidence="6 20" id="KW-0812">Transmembrane</keyword>
<keyword evidence="10 19" id="KW-0418">Kinase</keyword>
<evidence type="ECO:0000256" key="3">
    <source>
        <dbReference type="ARBA" id="ARBA00022527"/>
    </source>
</evidence>
<dbReference type="Pfam" id="PF11883">
    <property type="entry name" value="DUF3403"/>
    <property type="match status" value="1"/>
</dbReference>
<feature type="transmembrane region" description="Helical" evidence="20">
    <location>
        <begin position="408"/>
        <end position="430"/>
    </location>
</feature>
<evidence type="ECO:0000256" key="9">
    <source>
        <dbReference type="ARBA" id="ARBA00022741"/>
    </source>
</evidence>
<dbReference type="RefSeq" id="XP_031389301.1">
    <property type="nucleotide sequence ID" value="XM_031533441.1"/>
</dbReference>
<dbReference type="FunFam" id="2.90.10.10:FF:000009">
    <property type="entry name" value="Receptor-like serine/threonine-protein kinase SD1-8"/>
    <property type="match status" value="1"/>
</dbReference>
<dbReference type="FunFam" id="1.10.510.10:FF:000060">
    <property type="entry name" value="G-type lectin S-receptor-like serine/threonine-protein kinase"/>
    <property type="match status" value="1"/>
</dbReference>
<evidence type="ECO:0000256" key="5">
    <source>
        <dbReference type="ARBA" id="ARBA00022679"/>
    </source>
</evidence>
<evidence type="ECO:0000256" key="16">
    <source>
        <dbReference type="ARBA" id="ARBA00023180"/>
    </source>
</evidence>
<dbReference type="SMART" id="SM00108">
    <property type="entry name" value="B_lectin"/>
    <property type="match status" value="1"/>
</dbReference>
<dbReference type="InterPro" id="IPR001480">
    <property type="entry name" value="Bulb-type_lectin_dom"/>
</dbReference>
<dbReference type="PROSITE" id="PS51257">
    <property type="entry name" value="PROKAR_LIPOPROTEIN"/>
    <property type="match status" value="1"/>
</dbReference>
<dbReference type="CDD" id="cd00028">
    <property type="entry name" value="B_lectin"/>
    <property type="match status" value="1"/>
</dbReference>
<dbReference type="EC" id="2.7.11.1" evidence="19"/>
<keyword evidence="12 20" id="KW-1133">Transmembrane helix</keyword>
<dbReference type="InterPro" id="IPR000858">
    <property type="entry name" value="S_locus_glycoprot_dom"/>
</dbReference>
<feature type="chain" id="PRO_5027966902" description="Receptor-like serine/threonine-protein kinase" evidence="21">
    <location>
        <begin position="24"/>
        <end position="813"/>
    </location>
</feature>
<dbReference type="PIRSF" id="PIRSF000641">
    <property type="entry name" value="SRK"/>
    <property type="match status" value="1"/>
</dbReference>
<feature type="domain" description="Apple" evidence="24">
    <location>
        <begin position="309"/>
        <end position="387"/>
    </location>
</feature>
<evidence type="ECO:0000256" key="14">
    <source>
        <dbReference type="ARBA" id="ARBA00023157"/>
    </source>
</evidence>
<keyword evidence="7 21" id="KW-0732">Signal</keyword>
<dbReference type="Pfam" id="PF00954">
    <property type="entry name" value="S_locus_glycop"/>
    <property type="match status" value="1"/>
</dbReference>
<dbReference type="InterPro" id="IPR008271">
    <property type="entry name" value="Ser/Thr_kinase_AS"/>
</dbReference>
<evidence type="ECO:0000256" key="2">
    <source>
        <dbReference type="ARBA" id="ARBA00022475"/>
    </source>
</evidence>
<reference evidence="26" key="2">
    <citation type="submission" date="2025-08" db="UniProtKB">
        <authorList>
            <consortium name="RefSeq"/>
        </authorList>
    </citation>
    <scope>IDENTIFICATION</scope>
    <source>
        <tissue evidence="26">Leaf</tissue>
    </source>
</reference>
<evidence type="ECO:0000256" key="4">
    <source>
        <dbReference type="ARBA" id="ARBA00022553"/>
    </source>
</evidence>
<keyword evidence="13 20" id="KW-0472">Membrane</keyword>
<dbReference type="InterPro" id="IPR021820">
    <property type="entry name" value="S-locus_recpt_kinase_C"/>
</dbReference>
<keyword evidence="4" id="KW-0597">Phosphoprotein</keyword>
<evidence type="ECO:0000256" key="6">
    <source>
        <dbReference type="ARBA" id="ARBA00022692"/>
    </source>
</evidence>
<keyword evidence="2" id="KW-1003">Cell membrane</keyword>
<dbReference type="Pfam" id="PF01453">
    <property type="entry name" value="B_lectin"/>
    <property type="match status" value="1"/>
</dbReference>
<evidence type="ECO:0000256" key="20">
    <source>
        <dbReference type="SAM" id="Phobius"/>
    </source>
</evidence>
<dbReference type="SUPFAM" id="SSF56112">
    <property type="entry name" value="Protein kinase-like (PK-like)"/>
    <property type="match status" value="1"/>
</dbReference>
<feature type="domain" description="Bulb-type lectin" evidence="23">
    <location>
        <begin position="26"/>
        <end position="148"/>
    </location>
</feature>
<evidence type="ECO:0000256" key="11">
    <source>
        <dbReference type="ARBA" id="ARBA00022840"/>
    </source>
</evidence>
<evidence type="ECO:0000256" key="7">
    <source>
        <dbReference type="ARBA" id="ARBA00022729"/>
    </source>
</evidence>
<dbReference type="CDD" id="cd14066">
    <property type="entry name" value="STKc_IRAK"/>
    <property type="match status" value="1"/>
</dbReference>
<organism evidence="25 26">
    <name type="scientific">Punica granatum</name>
    <name type="common">Pomegranate</name>
    <dbReference type="NCBI Taxonomy" id="22663"/>
    <lineage>
        <taxon>Eukaryota</taxon>
        <taxon>Viridiplantae</taxon>
        <taxon>Streptophyta</taxon>
        <taxon>Embryophyta</taxon>
        <taxon>Tracheophyta</taxon>
        <taxon>Spermatophyta</taxon>
        <taxon>Magnoliopsida</taxon>
        <taxon>eudicotyledons</taxon>
        <taxon>Gunneridae</taxon>
        <taxon>Pentapetalae</taxon>
        <taxon>rosids</taxon>
        <taxon>malvids</taxon>
        <taxon>Myrtales</taxon>
        <taxon>Lythraceae</taxon>
        <taxon>Punica</taxon>
    </lineage>
</organism>
<comment type="subcellular location">
    <subcellularLocation>
        <location evidence="1">Cell membrane</location>
        <topology evidence="1">Single-pass type I membrane protein</topology>
    </subcellularLocation>
</comment>
<name>A0A6P8D703_PUNGR</name>
<evidence type="ECO:0000259" key="24">
    <source>
        <dbReference type="PROSITE" id="PS50948"/>
    </source>
</evidence>
<dbReference type="InterPro" id="IPR001245">
    <property type="entry name" value="Ser-Thr/Tyr_kinase_cat_dom"/>
</dbReference>
<keyword evidence="9 19" id="KW-0547">Nucleotide-binding</keyword>
<keyword evidence="11 19" id="KW-0067">ATP-binding</keyword>
<dbReference type="SMART" id="SM00220">
    <property type="entry name" value="S_TKc"/>
    <property type="match status" value="1"/>
</dbReference>
<evidence type="ECO:0000256" key="15">
    <source>
        <dbReference type="ARBA" id="ARBA00023170"/>
    </source>
</evidence>
<evidence type="ECO:0000256" key="13">
    <source>
        <dbReference type="ARBA" id="ARBA00023136"/>
    </source>
</evidence>
<evidence type="ECO:0000313" key="26">
    <source>
        <dbReference type="RefSeq" id="XP_031389301.1"/>
    </source>
</evidence>
<dbReference type="Gene3D" id="3.30.200.20">
    <property type="entry name" value="Phosphorylase Kinase, domain 1"/>
    <property type="match status" value="1"/>
</dbReference>
<sequence length="813" mass="90380">MAKVGSLQALVLLVPCLLTACLGEIMFQLMQGQQLRDWEHLLSPRGTFKLGFFNPTSSSYRYLGIWYSKLPHNPEAIWVANPTNPILNSSGVLNLDADGRLKITQNGGQTFVVSSNPPGQGNVTVNLLENGNLVLAEVGSGGSTGRVLWQSFDYPSNQLLPGMKLGLDPKTGRNWTLTSWLSDKDPAPGAFRLGVDPGGTNQLVVWQRDKIYWTSGAWQDGKFQMASELTFKGDLYEFTFVSNEDEKYFSFTTKNNLTISRWEINLWGQLVQSILASDGTTWRYSTTSSCGSNGNYSNAICIDQKPSQCRNNSELFVPQRGYYNRGDLLYSDHNSRLTLSDCHSICWSNCSCVAFGTLFTDGTGCQFWSEGGNFVANDNFDVLYVLTLTNSQDRATDGSSHTGTKKRWWVWLILVAVSGSAVILLGCFLYSRRRTRKHVQQTGQSADTPSNSLLEFKQQFLPSHRLTNTSETIKRGNKKGGEFQLYQFSQVEAATDCFSPDNKLGEGGFGPVYQGILDGQQIAVKRLARNSGQGLEEFMNEITLIAELQHTNLVKLLGCCVQGEEKMLIYEYMPNKSLDSFLFDEVKRKELDWERRRAIIEGIAQGLLYLHKYSRLKVIHRDLKASNILLDNDMNPKISDFGMARIFGQNESKANTNRIMGTYGYMSPEYAMKGIFSVKSDVFSFGVLMLEIISGRKNNAFTASSAPLGLIEQAWELWNQGEILELVDATLGSSCPRNELLRAIHVGLLCVQESPGDRPTMSEVISLLVNENAVVPDPKQPAYCISKSANGESSSGPDAQSVNYVSITVMEAR</sequence>
<dbReference type="GO" id="GO:0005524">
    <property type="term" value="F:ATP binding"/>
    <property type="evidence" value="ECO:0007669"/>
    <property type="project" value="UniProtKB-KW"/>
</dbReference>
<evidence type="ECO:0000256" key="1">
    <source>
        <dbReference type="ARBA" id="ARBA00004251"/>
    </source>
</evidence>
<feature type="signal peptide" evidence="21">
    <location>
        <begin position="1"/>
        <end position="23"/>
    </location>
</feature>
<keyword evidence="15" id="KW-0675">Receptor</keyword>
<accession>A0A6P8D703</accession>
<protein>
    <recommendedName>
        <fullName evidence="19">Receptor-like serine/threonine-protein kinase</fullName>
        <ecNumber evidence="19">2.7.11.1</ecNumber>
    </recommendedName>
</protein>
<feature type="domain" description="Protein kinase" evidence="22">
    <location>
        <begin position="498"/>
        <end position="775"/>
    </location>
</feature>
<comment type="catalytic activity">
    <reaction evidence="18 19">
        <text>L-seryl-[protein] + ATP = O-phospho-L-seryl-[protein] + ADP + H(+)</text>
        <dbReference type="Rhea" id="RHEA:17989"/>
        <dbReference type="Rhea" id="RHEA-COMP:9863"/>
        <dbReference type="Rhea" id="RHEA-COMP:11604"/>
        <dbReference type="ChEBI" id="CHEBI:15378"/>
        <dbReference type="ChEBI" id="CHEBI:29999"/>
        <dbReference type="ChEBI" id="CHEBI:30616"/>
        <dbReference type="ChEBI" id="CHEBI:83421"/>
        <dbReference type="ChEBI" id="CHEBI:456216"/>
        <dbReference type="EC" id="2.7.11.1"/>
    </reaction>
</comment>
<evidence type="ECO:0000256" key="17">
    <source>
        <dbReference type="ARBA" id="ARBA00047899"/>
    </source>
</evidence>
<dbReference type="Gene3D" id="2.90.10.10">
    <property type="entry name" value="Bulb-type lectin domain"/>
    <property type="match status" value="1"/>
</dbReference>
<dbReference type="InterPro" id="IPR003609">
    <property type="entry name" value="Pan_app"/>
</dbReference>
<dbReference type="PROSITE" id="PS50927">
    <property type="entry name" value="BULB_LECTIN"/>
    <property type="match status" value="1"/>
</dbReference>
<dbReference type="PROSITE" id="PS00108">
    <property type="entry name" value="PROTEIN_KINASE_ST"/>
    <property type="match status" value="1"/>
</dbReference>
<dbReference type="InterPro" id="IPR011009">
    <property type="entry name" value="Kinase-like_dom_sf"/>
</dbReference>
<evidence type="ECO:0000259" key="23">
    <source>
        <dbReference type="PROSITE" id="PS50927"/>
    </source>
</evidence>
<dbReference type="GO" id="GO:0004674">
    <property type="term" value="F:protein serine/threonine kinase activity"/>
    <property type="evidence" value="ECO:0007669"/>
    <property type="project" value="UniProtKB-KW"/>
</dbReference>
<keyword evidence="3 19" id="KW-0723">Serine/threonine-protein kinase</keyword>
<dbReference type="GO" id="GO:0048544">
    <property type="term" value="P:recognition of pollen"/>
    <property type="evidence" value="ECO:0007669"/>
    <property type="project" value="InterPro"/>
</dbReference>